<dbReference type="SUPFAM" id="SSF51126">
    <property type="entry name" value="Pectin lyase-like"/>
    <property type="match status" value="3"/>
</dbReference>
<dbReference type="InterPro" id="IPR013425">
    <property type="entry name" value="Autotrns_rpt"/>
</dbReference>
<dbReference type="EMBL" id="MZXW01000041">
    <property type="protein sequence ID" value="RXT39302.1"/>
    <property type="molecule type" value="Genomic_DNA"/>
</dbReference>
<dbReference type="InterPro" id="IPR011050">
    <property type="entry name" value="Pectin_lyase_fold/virulence"/>
</dbReference>
<evidence type="ECO:0000313" key="4">
    <source>
        <dbReference type="EMBL" id="RXT39302.1"/>
    </source>
</evidence>
<dbReference type="InterPro" id="IPR012332">
    <property type="entry name" value="Autotransporter_pectin_lyase_C"/>
</dbReference>
<reference evidence="4 5" key="1">
    <citation type="submission" date="2017-03" db="EMBL/GenBank/DDBJ databases">
        <authorList>
            <person name="Safronova V.I."/>
            <person name="Sazanova A.L."/>
            <person name="Chirak E.R."/>
        </authorList>
    </citation>
    <scope>NUCLEOTIDE SEQUENCE [LARGE SCALE GENOMIC DNA]</scope>
    <source>
        <strain evidence="4 5">Opo-243</strain>
    </source>
</reference>
<evidence type="ECO:0000313" key="5">
    <source>
        <dbReference type="Proteomes" id="UP000290819"/>
    </source>
</evidence>
<dbReference type="PROSITE" id="PS51208">
    <property type="entry name" value="AUTOTRANSPORTER"/>
    <property type="match status" value="1"/>
</dbReference>
<dbReference type="Pfam" id="PF12951">
    <property type="entry name" value="PATR"/>
    <property type="match status" value="7"/>
</dbReference>
<keyword evidence="5" id="KW-1185">Reference proteome</keyword>
<name>A0A4Q1URB6_9BRAD</name>
<feature type="transmembrane region" description="Helical" evidence="2">
    <location>
        <begin position="12"/>
        <end position="34"/>
    </location>
</feature>
<protein>
    <recommendedName>
        <fullName evidence="3">Autotransporter domain-containing protein</fullName>
    </recommendedName>
</protein>
<dbReference type="NCBIfam" id="TIGR02601">
    <property type="entry name" value="autotrns_rpt"/>
    <property type="match status" value="4"/>
</dbReference>
<keyword evidence="1" id="KW-0732">Signal</keyword>
<evidence type="ECO:0000256" key="1">
    <source>
        <dbReference type="ARBA" id="ARBA00022729"/>
    </source>
</evidence>
<dbReference type="InterPro" id="IPR005546">
    <property type="entry name" value="Autotransporte_beta"/>
</dbReference>
<evidence type="ECO:0000256" key="2">
    <source>
        <dbReference type="SAM" id="Phobius"/>
    </source>
</evidence>
<keyword evidence="2" id="KW-1133">Transmembrane helix</keyword>
<dbReference type="InterPro" id="IPR036709">
    <property type="entry name" value="Autotransporte_beta_dom_sf"/>
</dbReference>
<dbReference type="Pfam" id="PF03797">
    <property type="entry name" value="Autotransporter"/>
    <property type="match status" value="1"/>
</dbReference>
<dbReference type="Proteomes" id="UP000290819">
    <property type="component" value="Unassembled WGS sequence"/>
</dbReference>
<keyword evidence="2" id="KW-0812">Transmembrane</keyword>
<keyword evidence="2" id="KW-0472">Membrane</keyword>
<accession>A0A4Q1URB6</accession>
<dbReference type="SUPFAM" id="SSF103515">
    <property type="entry name" value="Autotransporter"/>
    <property type="match status" value="1"/>
</dbReference>
<comment type="caution">
    <text evidence="4">The sequence shown here is derived from an EMBL/GenBank/DDBJ whole genome shotgun (WGS) entry which is preliminary data.</text>
</comment>
<gene>
    <name evidence="4" type="ORF">B5V03_29635</name>
</gene>
<evidence type="ECO:0000259" key="3">
    <source>
        <dbReference type="PROSITE" id="PS51208"/>
    </source>
</evidence>
<dbReference type="OrthoDB" id="7195851at2"/>
<dbReference type="Gene3D" id="2.40.128.130">
    <property type="entry name" value="Autotransporter beta-domain"/>
    <property type="match status" value="1"/>
</dbReference>
<dbReference type="Gene3D" id="2.160.20.20">
    <property type="match status" value="1"/>
</dbReference>
<organism evidence="4 5">
    <name type="scientific">Bradyrhizobium betae</name>
    <dbReference type="NCBI Taxonomy" id="244734"/>
    <lineage>
        <taxon>Bacteria</taxon>
        <taxon>Pseudomonadati</taxon>
        <taxon>Pseudomonadota</taxon>
        <taxon>Alphaproteobacteria</taxon>
        <taxon>Hyphomicrobiales</taxon>
        <taxon>Nitrobacteraceae</taxon>
        <taxon>Bradyrhizobium</taxon>
    </lineage>
</organism>
<dbReference type="SMART" id="SM00869">
    <property type="entry name" value="Autotransporter"/>
    <property type="match status" value="1"/>
</dbReference>
<proteinExistence type="predicted"/>
<sequence length="1411" mass="140152">MPIQLRAGERDRLGRSAASFPLILATTAIAYLGFGTAAEAQSYTWGGTGSSTATTDYQLTTNWSNPPTGAPPSSAGQAAIFGATGSASVVTGSVSPDSWTFSTNSQSYTISGGAVTFSQAGASGGITNNANAGQTISIANNIGEAVAGVQLHQAGSSTLVLTGANTYTGGTTISAGTLQIGNGGTTGSIVGNVLNNGALVFSRSDSLVFDGVISGSGSVALQNAFAGFTVLTANNTYTGGTTISSGVLVLGSGAGGATSGSIVGNVLNNGLLTFNRSNDIVFDGVISGNGGVSKFGAGVLTLTADSTYSSGTVIAAGTLRLGNGGTSGNIGSSSVNNGGTLAFNRSDTLTFNAVISGTGNVVQMGSGTTVLGTGNSYFGGTTIAAGTLQATSDTSISSGAVTLNGGTFQVDGFSNLTFANAFKVNTAGGAIDNNGTVLTLVGLISNGDGDTGVLKVTDSSGGFGTTVLSAPNTYSGGTKVIGATLQVTNNQSAGTGTITLESGLFQADGLSDLTIGNNFKINGGGPGGAIDSNGTTLTIAGNISDGVGAGMLTVLDNSFGGGVVVLTGTNTYTGGTFICSCAALQLGDAGHTGSIVGAVTNEGFFRIVNADTSGITTLLNDFFGTTQFLNATSASSMVITNNGQVYFGDPLGGGTDTATAGRATIINDGGLTGFFGRTNAGTATITNQNGGGTAFLEQSSAGSATIVNKDSSGTVFGTLAGTDTATAGNATIINEANGLTNFGAFTTAGNATIITKDGGETSFFDNSTGGTARFITTGTGIVDFGNSLGPNSDGRITAGSIEGSGFYYIGGGNTLVVGGNNLSTEVSGVIGDFNPCGCGPAGPGSLEKVGGGTLILSGTNTYTGGTSVNGGVLQVDGTIAASSLTTVNAGGALTGTGVVGDTQVASGGIFAPGSGTPRSSIAVQGSLAFQSGALYLVTLSSTSSSFAAVTGNAVLNGTVVASFLPGSTVLRRYTIMQVGGTSSGNFAGVAASRGLVGTTTVGAGVVYLDFALDYGAKNNLSVNQNNAATALQDFFKANGGLPALYAGLSPSGLTQASGESATGSQQTTFNAMNLFISLLTDVFGSGRSGTPGATPYADDTDAYAATGKSARDRNARDAFASIYRKAPPTGFEQRWDVWAAGYGGSQTTDGNTALGSNNTRSSVYGTAVGLDYRFSQSTIAGFALAGGGTGFNVNGLGWGRSDLFQAGAFVRHTAGPAYITAALAYGWQDVTTNRVVTAAGVDQLRAQFNANAFSGRVEGGYRYATPWIGLTPYAAAQATLFSLPNYSEFAVVGSNNFALNYAAKDVTSTRTELGFRTDKSFAAAGGLMTLRGRLAWAHDFNPDRTVGAVFQTLPGAAFVVNGAAQARDSALTTAAVQMNWMNGWSASATFEGEFSNVTRSYAGKGVVRYAW</sequence>
<feature type="domain" description="Autotransporter" evidence="3">
    <location>
        <begin position="1130"/>
        <end position="1411"/>
    </location>
</feature>